<comment type="caution">
    <text evidence="1">The sequence shown here is derived from an EMBL/GenBank/DDBJ whole genome shotgun (WGS) entry which is preliminary data.</text>
</comment>
<dbReference type="eggNOG" id="COG4319">
    <property type="taxonomic scope" value="Bacteria"/>
</dbReference>
<dbReference type="Gene3D" id="3.10.450.50">
    <property type="match status" value="1"/>
</dbReference>
<dbReference type="PATRIC" id="fig|1122247.3.peg.3719"/>
<dbReference type="Proteomes" id="UP000006265">
    <property type="component" value="Unassembled WGS sequence"/>
</dbReference>
<dbReference type="STRING" id="1122247.GCA_000379865_02439"/>
<dbReference type="Pfam" id="PF13577">
    <property type="entry name" value="SnoaL_4"/>
    <property type="match status" value="1"/>
</dbReference>
<dbReference type="SUPFAM" id="SSF54427">
    <property type="entry name" value="NTF2-like"/>
    <property type="match status" value="1"/>
</dbReference>
<dbReference type="CDD" id="cd00531">
    <property type="entry name" value="NTF2_like"/>
    <property type="match status" value="1"/>
</dbReference>
<evidence type="ECO:0000313" key="2">
    <source>
        <dbReference type="Proteomes" id="UP000006265"/>
    </source>
</evidence>
<keyword evidence="2" id="KW-1185">Reference proteome</keyword>
<proteinExistence type="predicted"/>
<sequence>MHDEFAVRQVIEAYADAVTRRDPQAYGALYAPDAEWVVSPPADRHVVRRDAIVAELRREIDRFDFFVFTVANIVVSVNGDTATARSTAHELGRAADGSGPGLPAMDVWARYDDELRREGDGWVFTRRRYTILYLDTTVPAGQSFQT</sequence>
<accession>K5BE99</accession>
<dbReference type="InterPro" id="IPR032710">
    <property type="entry name" value="NTF2-like_dom_sf"/>
</dbReference>
<dbReference type="OrthoDB" id="4555743at2"/>
<gene>
    <name evidence="1" type="ORF">C731_3878</name>
</gene>
<protein>
    <submittedName>
        <fullName evidence="1">Lumazine-binding family protein</fullName>
    </submittedName>
</protein>
<dbReference type="RefSeq" id="WP_005630571.1">
    <property type="nucleotide sequence ID" value="NZ_AMRA01000104.1"/>
</dbReference>
<evidence type="ECO:0000313" key="1">
    <source>
        <dbReference type="EMBL" id="EKF22131.1"/>
    </source>
</evidence>
<dbReference type="AlphaFoldDB" id="K5BE99"/>
<dbReference type="InterPro" id="IPR037401">
    <property type="entry name" value="SnoaL-like"/>
</dbReference>
<organism evidence="1 2">
    <name type="scientific">Mycolicibacterium hassiacum (strain DSM 44199 / CIP 105218 / JCM 12690 / 3849)</name>
    <name type="common">Mycobacterium hassiacum</name>
    <dbReference type="NCBI Taxonomy" id="1122247"/>
    <lineage>
        <taxon>Bacteria</taxon>
        <taxon>Bacillati</taxon>
        <taxon>Actinomycetota</taxon>
        <taxon>Actinomycetes</taxon>
        <taxon>Mycobacteriales</taxon>
        <taxon>Mycobacteriaceae</taxon>
        <taxon>Mycolicibacterium</taxon>
    </lineage>
</organism>
<dbReference type="EMBL" id="AMRA01000104">
    <property type="protein sequence ID" value="EKF22131.1"/>
    <property type="molecule type" value="Genomic_DNA"/>
</dbReference>
<name>K5BE99_MYCHD</name>
<reference evidence="1 2" key="1">
    <citation type="journal article" date="2012" name="J. Bacteriol.">
        <title>Genome sequence of Mycobacterium hassiacum DSM 44199, a rare source of heat-stable mycobacterial proteins.</title>
        <authorList>
            <person name="Tiago I."/>
            <person name="Maranha A."/>
            <person name="Mendes V."/>
            <person name="Alarico S."/>
            <person name="Moynihan P.J."/>
            <person name="Clarke A.J."/>
            <person name="Macedo-Ribeiro S."/>
            <person name="Pereira P.J."/>
            <person name="Empadinhas N."/>
        </authorList>
    </citation>
    <scope>NUCLEOTIDE SEQUENCE [LARGE SCALE GENOMIC DNA]</scope>
    <source>
        <strain evidence="2">DSM 44199 / CIP 105218 / JCM 12690 / 3849</strain>
    </source>
</reference>